<evidence type="ECO:0000313" key="8">
    <source>
        <dbReference type="Proteomes" id="UP000254893"/>
    </source>
</evidence>
<dbReference type="Proteomes" id="UP000254893">
    <property type="component" value="Unassembled WGS sequence"/>
</dbReference>
<dbReference type="Pfam" id="PF05971">
    <property type="entry name" value="Methyltransf_10"/>
    <property type="match status" value="1"/>
</dbReference>
<dbReference type="PANTHER" id="PTHR13393">
    <property type="entry name" value="SAM-DEPENDENT METHYLTRANSFERASE"/>
    <property type="match status" value="1"/>
</dbReference>
<gene>
    <name evidence="6 7" type="primary">rlmF</name>
    <name evidence="7" type="ORF">NCTC11388_01286</name>
</gene>
<dbReference type="GO" id="GO:0052907">
    <property type="term" value="F:23S rRNA (adenine(1618)-N(6))-methyltransferase activity"/>
    <property type="evidence" value="ECO:0007669"/>
    <property type="project" value="UniProtKB-EC"/>
</dbReference>
<evidence type="ECO:0000256" key="6">
    <source>
        <dbReference type="HAMAP-Rule" id="MF_01848"/>
    </source>
</evidence>
<dbReference type="RefSeq" id="WP_115169512.1">
    <property type="nucleotide sequence ID" value="NZ_UGYW01000002.1"/>
</dbReference>
<keyword evidence="3 6" id="KW-0489">Methyltransferase</keyword>
<dbReference type="GO" id="GO:0070475">
    <property type="term" value="P:rRNA base methylation"/>
    <property type="evidence" value="ECO:0007669"/>
    <property type="project" value="TreeGrafter"/>
</dbReference>
<dbReference type="InterPro" id="IPR010286">
    <property type="entry name" value="METTL16/RlmF"/>
</dbReference>
<comment type="similarity">
    <text evidence="6">Belongs to the methyltransferase superfamily. METTL16/RlmF family.</text>
</comment>
<dbReference type="CDD" id="cd02440">
    <property type="entry name" value="AdoMet_MTases"/>
    <property type="match status" value="1"/>
</dbReference>
<dbReference type="InterPro" id="IPR029063">
    <property type="entry name" value="SAM-dependent_MTases_sf"/>
</dbReference>
<dbReference type="AlphaFoldDB" id="A0A380BMI5"/>
<dbReference type="EC" id="2.1.1.181" evidence="6"/>
<dbReference type="PROSITE" id="PS00092">
    <property type="entry name" value="N6_MTASE"/>
    <property type="match status" value="1"/>
</dbReference>
<dbReference type="PIRSF" id="PIRSF029038">
    <property type="entry name" value="Mtase_YbiN_prd"/>
    <property type="match status" value="1"/>
</dbReference>
<proteinExistence type="inferred from homology"/>
<evidence type="ECO:0000256" key="1">
    <source>
        <dbReference type="ARBA" id="ARBA00022490"/>
    </source>
</evidence>
<dbReference type="NCBIfam" id="NF008725">
    <property type="entry name" value="PRK11727.1"/>
    <property type="match status" value="1"/>
</dbReference>
<dbReference type="GO" id="GO:0005737">
    <property type="term" value="C:cytoplasm"/>
    <property type="evidence" value="ECO:0007669"/>
    <property type="project" value="UniProtKB-SubCell"/>
</dbReference>
<dbReference type="EMBL" id="UGYW01000002">
    <property type="protein sequence ID" value="SUJ03587.1"/>
    <property type="molecule type" value="Genomic_DNA"/>
</dbReference>
<evidence type="ECO:0000256" key="2">
    <source>
        <dbReference type="ARBA" id="ARBA00022552"/>
    </source>
</evidence>
<dbReference type="Gene3D" id="3.40.50.150">
    <property type="entry name" value="Vaccinia Virus protein VP39"/>
    <property type="match status" value="1"/>
</dbReference>
<dbReference type="InterPro" id="IPR016909">
    <property type="entry name" value="rRNA_lsu_MeTfrase_F"/>
</dbReference>
<dbReference type="PANTHER" id="PTHR13393:SF0">
    <property type="entry name" value="RNA N6-ADENOSINE-METHYLTRANSFERASE METTL16"/>
    <property type="match status" value="1"/>
</dbReference>
<sequence length="304" mass="34582">MKPSPKEIKKTLHSRNKHISGYDFQRLTKKNPALSGFLITNPAGQVTIDFTDPKAVFELNKTLLLLHYDLQHWEIGKNSLCPPIPGRADYIHYVADLLAKDHNGNIPRGPQVKVLDIGTGSSLIYPIIGHQEYKWSFVGTDIDAQSLHHAYMNSSKNEALKKSIVLREQKDKAHVFAGVILPGEKYDLVLCNPPFYGSREENWKSTTKKFQNVNKNKEALPVQNFGGNANELWYEGGEKAFIRTMIYESMDYKAQLGWCTTLVANKDNLKPLVAVLEFKKAKDIEIIKMEQGNKISRILAWRWS</sequence>
<accession>A0A380BMI5</accession>
<dbReference type="HAMAP" id="MF_01848">
    <property type="entry name" value="23SrRNA_methyltr_F"/>
    <property type="match status" value="1"/>
</dbReference>
<organism evidence="7 8">
    <name type="scientific">Sphingobacterium spiritivorum</name>
    <name type="common">Flavobacterium spiritivorum</name>
    <dbReference type="NCBI Taxonomy" id="258"/>
    <lineage>
        <taxon>Bacteria</taxon>
        <taxon>Pseudomonadati</taxon>
        <taxon>Bacteroidota</taxon>
        <taxon>Sphingobacteriia</taxon>
        <taxon>Sphingobacteriales</taxon>
        <taxon>Sphingobacteriaceae</taxon>
        <taxon>Sphingobacterium</taxon>
    </lineage>
</organism>
<evidence type="ECO:0000256" key="4">
    <source>
        <dbReference type="ARBA" id="ARBA00022679"/>
    </source>
</evidence>
<protein>
    <recommendedName>
        <fullName evidence="6">Ribosomal RNA large subunit methyltransferase F</fullName>
        <ecNumber evidence="6">2.1.1.181</ecNumber>
    </recommendedName>
    <alternativeName>
        <fullName evidence="6">23S rRNA mA1618 methyltransferase</fullName>
    </alternativeName>
    <alternativeName>
        <fullName evidence="6">rRNA adenine N-6-methyltransferase</fullName>
    </alternativeName>
</protein>
<comment type="subcellular location">
    <subcellularLocation>
        <location evidence="6">Cytoplasm</location>
    </subcellularLocation>
</comment>
<dbReference type="SUPFAM" id="SSF53335">
    <property type="entry name" value="S-adenosyl-L-methionine-dependent methyltransferases"/>
    <property type="match status" value="1"/>
</dbReference>
<keyword evidence="1 6" id="KW-0963">Cytoplasm</keyword>
<evidence type="ECO:0000256" key="3">
    <source>
        <dbReference type="ARBA" id="ARBA00022603"/>
    </source>
</evidence>
<comment type="catalytic activity">
    <reaction evidence="6">
        <text>adenosine(1618) in 23S rRNA + S-adenosyl-L-methionine = N(6)-methyladenosine(1618) in 23S rRNA + S-adenosyl-L-homocysteine + H(+)</text>
        <dbReference type="Rhea" id="RHEA:16497"/>
        <dbReference type="Rhea" id="RHEA-COMP:10229"/>
        <dbReference type="Rhea" id="RHEA-COMP:10231"/>
        <dbReference type="ChEBI" id="CHEBI:15378"/>
        <dbReference type="ChEBI" id="CHEBI:57856"/>
        <dbReference type="ChEBI" id="CHEBI:59789"/>
        <dbReference type="ChEBI" id="CHEBI:74411"/>
        <dbReference type="ChEBI" id="CHEBI:74449"/>
        <dbReference type="EC" id="2.1.1.181"/>
    </reaction>
</comment>
<evidence type="ECO:0000313" key="7">
    <source>
        <dbReference type="EMBL" id="SUJ03587.1"/>
    </source>
</evidence>
<keyword evidence="4 6" id="KW-0808">Transferase</keyword>
<evidence type="ECO:0000256" key="5">
    <source>
        <dbReference type="ARBA" id="ARBA00022691"/>
    </source>
</evidence>
<keyword evidence="2 6" id="KW-0698">rRNA processing</keyword>
<name>A0A380BMI5_SPHSI</name>
<keyword evidence="5 6" id="KW-0949">S-adenosyl-L-methionine</keyword>
<dbReference type="InterPro" id="IPR002052">
    <property type="entry name" value="DNA_methylase_N6_adenine_CS"/>
</dbReference>
<dbReference type="GO" id="GO:0003676">
    <property type="term" value="F:nucleic acid binding"/>
    <property type="evidence" value="ECO:0007669"/>
    <property type="project" value="InterPro"/>
</dbReference>
<reference evidence="7 8" key="1">
    <citation type="submission" date="2018-06" db="EMBL/GenBank/DDBJ databases">
        <authorList>
            <consortium name="Pathogen Informatics"/>
            <person name="Doyle S."/>
        </authorList>
    </citation>
    <scope>NUCLEOTIDE SEQUENCE [LARGE SCALE GENOMIC DNA]</scope>
    <source>
        <strain evidence="7 8">NCTC11388</strain>
    </source>
</reference>
<comment type="function">
    <text evidence="6">Specifically methylates the adenine in position 1618 of 23S rRNA.</text>
</comment>